<dbReference type="SUPFAM" id="SSF53850">
    <property type="entry name" value="Periplasmic binding protein-like II"/>
    <property type="match status" value="1"/>
</dbReference>
<keyword evidence="2" id="KW-0813">Transport</keyword>
<dbReference type="Proteomes" id="UP001596108">
    <property type="component" value="Unassembled WGS sequence"/>
</dbReference>
<comment type="caution">
    <text evidence="6">The sequence shown here is derived from an EMBL/GenBank/DDBJ whole genome shotgun (WGS) entry which is preliminary data.</text>
</comment>
<dbReference type="RefSeq" id="WP_378111786.1">
    <property type="nucleotide sequence ID" value="NZ_JBHSNC010000031.1"/>
</dbReference>
<organism evidence="6 7">
    <name type="scientific">Cohnella yongneupensis</name>
    <dbReference type="NCBI Taxonomy" id="425006"/>
    <lineage>
        <taxon>Bacteria</taxon>
        <taxon>Bacillati</taxon>
        <taxon>Bacillota</taxon>
        <taxon>Bacilli</taxon>
        <taxon>Bacillales</taxon>
        <taxon>Paenibacillaceae</taxon>
        <taxon>Cohnella</taxon>
    </lineage>
</organism>
<evidence type="ECO:0000256" key="2">
    <source>
        <dbReference type="ARBA" id="ARBA00022448"/>
    </source>
</evidence>
<dbReference type="EMBL" id="JBHSNC010000031">
    <property type="protein sequence ID" value="MFC5529864.1"/>
    <property type="molecule type" value="Genomic_DNA"/>
</dbReference>
<evidence type="ECO:0000256" key="1">
    <source>
        <dbReference type="ARBA" id="ARBA00008520"/>
    </source>
</evidence>
<proteinExistence type="inferred from homology"/>
<sequence length="436" mass="46921">MKRTSLWVLAVLLVAMLALAGCGSNNDNGNKASNASDSVASPAASPSETTAASGDAAQEKKKLTLWFYFEGKSQFDIIKGLTDGFTAKNPNIEVEPVYIPFADFKKRLSVGLAAADLPDIVIIDNPDHAAYAAMGLFADITDQIADWTDKDQFFEGPWKSASYDGKQYGIPLGSNNLALYYNEKMLADAGVTPPQTWDELRDVAKKLTKDGVKGLGISAPQNEEGTFQFLPWLLSTGANFDKVAGDGAKAYGILADLIKDGSMSKEVINWTQSDVMKQFAAGKLAMMVNGPWQLPELAKTAPDLKFGLAFVPKDKQFASVLGGENLGVVAGDNVKEAVEFIKYVASPDVNKKFAQDFGYFPARKDVASDAYWSNNPQLKVFAENMANAQPRGPHPKWPEISNAISEALSKSLTLGVAPEQAAAEAQTKIDAIMANK</sequence>
<gene>
    <name evidence="6" type="ORF">ACFPQ4_10455</name>
</gene>
<feature type="compositionally biased region" description="Low complexity" evidence="4">
    <location>
        <begin position="32"/>
        <end position="53"/>
    </location>
</feature>
<dbReference type="PANTHER" id="PTHR30061">
    <property type="entry name" value="MALTOSE-BINDING PERIPLASMIC PROTEIN"/>
    <property type="match status" value="1"/>
</dbReference>
<reference evidence="7" key="1">
    <citation type="journal article" date="2019" name="Int. J. Syst. Evol. Microbiol.">
        <title>The Global Catalogue of Microorganisms (GCM) 10K type strain sequencing project: providing services to taxonomists for standard genome sequencing and annotation.</title>
        <authorList>
            <consortium name="The Broad Institute Genomics Platform"/>
            <consortium name="The Broad Institute Genome Sequencing Center for Infectious Disease"/>
            <person name="Wu L."/>
            <person name="Ma J."/>
        </authorList>
    </citation>
    <scope>NUCLEOTIDE SEQUENCE [LARGE SCALE GENOMIC DNA]</scope>
    <source>
        <strain evidence="7">CGMCC 1.18578</strain>
    </source>
</reference>
<keyword evidence="3 5" id="KW-0732">Signal</keyword>
<evidence type="ECO:0000256" key="3">
    <source>
        <dbReference type="ARBA" id="ARBA00022729"/>
    </source>
</evidence>
<dbReference type="CDD" id="cd14748">
    <property type="entry name" value="PBP2_UgpB"/>
    <property type="match status" value="1"/>
</dbReference>
<evidence type="ECO:0000256" key="5">
    <source>
        <dbReference type="SAM" id="SignalP"/>
    </source>
</evidence>
<dbReference type="InterPro" id="IPR006059">
    <property type="entry name" value="SBP"/>
</dbReference>
<accession>A0ABW0R029</accession>
<dbReference type="Pfam" id="PF13416">
    <property type="entry name" value="SBP_bac_8"/>
    <property type="match status" value="1"/>
</dbReference>
<evidence type="ECO:0000313" key="7">
    <source>
        <dbReference type="Proteomes" id="UP001596108"/>
    </source>
</evidence>
<dbReference type="PROSITE" id="PS51257">
    <property type="entry name" value="PROKAR_LIPOPROTEIN"/>
    <property type="match status" value="1"/>
</dbReference>
<evidence type="ECO:0000256" key="4">
    <source>
        <dbReference type="SAM" id="MobiDB-lite"/>
    </source>
</evidence>
<comment type="similarity">
    <text evidence="1">Belongs to the bacterial solute-binding protein 1 family.</text>
</comment>
<feature type="signal peptide" evidence="5">
    <location>
        <begin position="1"/>
        <end position="20"/>
    </location>
</feature>
<keyword evidence="7" id="KW-1185">Reference proteome</keyword>
<dbReference type="Gene3D" id="3.40.190.10">
    <property type="entry name" value="Periplasmic binding protein-like II"/>
    <property type="match status" value="2"/>
</dbReference>
<dbReference type="PANTHER" id="PTHR30061:SF50">
    <property type="entry name" value="MALTOSE_MALTODEXTRIN-BINDING PERIPLASMIC PROTEIN"/>
    <property type="match status" value="1"/>
</dbReference>
<protein>
    <submittedName>
        <fullName evidence="6">ABC transporter substrate-binding protein</fullName>
    </submittedName>
</protein>
<name>A0ABW0R029_9BACL</name>
<evidence type="ECO:0000313" key="6">
    <source>
        <dbReference type="EMBL" id="MFC5529864.1"/>
    </source>
</evidence>
<feature type="chain" id="PRO_5046399673" evidence="5">
    <location>
        <begin position="21"/>
        <end position="436"/>
    </location>
</feature>
<feature type="region of interest" description="Disordered" evidence="4">
    <location>
        <begin position="32"/>
        <end position="55"/>
    </location>
</feature>